<dbReference type="Proteomes" id="UP001596312">
    <property type="component" value="Unassembled WGS sequence"/>
</dbReference>
<protein>
    <submittedName>
        <fullName evidence="1">Uncharacterized protein</fullName>
    </submittedName>
</protein>
<name>A0ABD5UWU2_9EURY</name>
<reference evidence="1 2" key="1">
    <citation type="journal article" date="2019" name="Int. J. Syst. Evol. Microbiol.">
        <title>The Global Catalogue of Microorganisms (GCM) 10K type strain sequencing project: providing services to taxonomists for standard genome sequencing and annotation.</title>
        <authorList>
            <consortium name="The Broad Institute Genomics Platform"/>
            <consortium name="The Broad Institute Genome Sequencing Center for Infectious Disease"/>
            <person name="Wu L."/>
            <person name="Ma J."/>
        </authorList>
    </citation>
    <scope>NUCLEOTIDE SEQUENCE [LARGE SCALE GENOMIC DNA]</scope>
    <source>
        <strain evidence="1 2">CGMCC 1.3240</strain>
    </source>
</reference>
<sequence length="447" mass="52304">MDRQELLDQLTQDVLAYVMHGGFSEDRLASEIKPDGLDERFDDYESLIRLHFVLQPDVVDFVESLPQRLRSVKTQTKNTTRTSRGRVDGRIDWSATVRKRNSRNPRDTSLFVCQNRSESYDTDENVVLKQLLSVIYTTLIDCEQYFKREYEWVTDRWRENLELVDTMTDLFERNVHVTRIREPEEYEPTERMLQRTAGSREPIYREAVDLLRTYRSSLAGEEAAIRELLDETAITPNDEETLLELFVLFRFISTIEDLRGDEFRLRTIESGSQEVARMGGEDAEVVLYHDNSAYDRGLRFAPSEPDKERSSLSRAEMVKREAREVAAEYFGTDVSSVWTKRPDVIVLEVQGGDRTEYLITEIKNSSRRETIQQGIEETLEYLAFLQQDHEFVYEDDTDYFGPGWNGLLVVQDIEEETRDLQNQRSIRILQASEVQERLEEVLRNVAI</sequence>
<dbReference type="EMBL" id="JBHSXQ010000001">
    <property type="protein sequence ID" value="MFC6903583.1"/>
    <property type="molecule type" value="Genomic_DNA"/>
</dbReference>
<accession>A0ABD5UWU2</accession>
<evidence type="ECO:0000313" key="1">
    <source>
        <dbReference type="EMBL" id="MFC6903583.1"/>
    </source>
</evidence>
<comment type="caution">
    <text evidence="1">The sequence shown here is derived from an EMBL/GenBank/DDBJ whole genome shotgun (WGS) entry which is preliminary data.</text>
</comment>
<gene>
    <name evidence="1" type="ORF">ACFQGH_00035</name>
</gene>
<proteinExistence type="predicted"/>
<keyword evidence="2" id="KW-1185">Reference proteome</keyword>
<organism evidence="1 2">
    <name type="scientific">Halalkalicoccus tibetensis</name>
    <dbReference type="NCBI Taxonomy" id="175632"/>
    <lineage>
        <taxon>Archaea</taxon>
        <taxon>Methanobacteriati</taxon>
        <taxon>Methanobacteriota</taxon>
        <taxon>Stenosarchaea group</taxon>
        <taxon>Halobacteria</taxon>
        <taxon>Halobacteriales</taxon>
        <taxon>Halococcaceae</taxon>
        <taxon>Halalkalicoccus</taxon>
    </lineage>
</organism>
<dbReference type="AlphaFoldDB" id="A0ABD5UWU2"/>
<evidence type="ECO:0000313" key="2">
    <source>
        <dbReference type="Proteomes" id="UP001596312"/>
    </source>
</evidence>
<dbReference type="RefSeq" id="WP_340602075.1">
    <property type="nucleotide sequence ID" value="NZ_JBBMXV010000001.1"/>
</dbReference>